<dbReference type="Pfam" id="PF08331">
    <property type="entry name" value="QueG_DUF1730"/>
    <property type="match status" value="1"/>
</dbReference>
<proteinExistence type="predicted"/>
<accession>A0A2S7FBZ4</accession>
<dbReference type="SUPFAM" id="SSF46548">
    <property type="entry name" value="alpha-helical ferredoxin"/>
    <property type="match status" value="1"/>
</dbReference>
<dbReference type="NCBIfam" id="TIGR00276">
    <property type="entry name" value="tRNA epoxyqueuosine(34) reductase QueG"/>
    <property type="match status" value="1"/>
</dbReference>
<dbReference type="PANTHER" id="PTHR30002:SF4">
    <property type="entry name" value="EPOXYQUEUOSINE REDUCTASE"/>
    <property type="match status" value="1"/>
</dbReference>
<keyword evidence="3" id="KW-0819">tRNA processing</keyword>
<dbReference type="Proteomes" id="UP000238081">
    <property type="component" value="Unassembled WGS sequence"/>
</dbReference>
<dbReference type="Pfam" id="PF13484">
    <property type="entry name" value="Fer4_16"/>
    <property type="match status" value="1"/>
</dbReference>
<dbReference type="PROSITE" id="PS51379">
    <property type="entry name" value="4FE4S_FER_2"/>
    <property type="match status" value="1"/>
</dbReference>
<keyword evidence="8" id="KW-0411">Iron-sulfur</keyword>
<evidence type="ECO:0000256" key="1">
    <source>
        <dbReference type="ARBA" id="ARBA00022485"/>
    </source>
</evidence>
<name>A0A2S7FBZ4_CLOBU</name>
<protein>
    <submittedName>
        <fullName evidence="10">Epoxyqueuosine reductase</fullName>
    </submittedName>
</protein>
<keyword evidence="6" id="KW-0560">Oxidoreductase</keyword>
<evidence type="ECO:0000256" key="5">
    <source>
        <dbReference type="ARBA" id="ARBA00022785"/>
    </source>
</evidence>
<sequence>MGVKEDIKNYCFSLGINSVGFIKCRRFEELKAFYEVRKSLNLQNEFEEDNIESRINSKEWFEEGKTIISIAFPYVFSDNNLKTKSENNFSIYTQGLDYHHVVNKYLNKICEIIEANGGKYKTFVDSNTLPERYLAYISGVGFIGKNNLIITPKHGSYVFLGEIITDLEIYDEDKRHFDEIDLFRECGECSICYDKCPTKSINNVRKNCNICLSYITQKKDLNDWEIKKLDGRMFGCDTCQLGCPYNSKIEKSELKEFKPLDWFYDYDEDYIIDMNNSMFKESFKKTSCGWRGKNILKRNALIRKYIFKNESIDKLKTVKFESPYLEEYLKIIAEMKSDKVLKK</sequence>
<keyword evidence="2" id="KW-0963">Cytoplasm</keyword>
<dbReference type="GO" id="GO:0052693">
    <property type="term" value="F:epoxyqueuosine reductase activity"/>
    <property type="evidence" value="ECO:0007669"/>
    <property type="project" value="TreeGrafter"/>
</dbReference>
<evidence type="ECO:0000256" key="3">
    <source>
        <dbReference type="ARBA" id="ARBA00022694"/>
    </source>
</evidence>
<dbReference type="GO" id="GO:0046872">
    <property type="term" value="F:metal ion binding"/>
    <property type="evidence" value="ECO:0007669"/>
    <property type="project" value="UniProtKB-KW"/>
</dbReference>
<feature type="domain" description="4Fe-4S ferredoxin-type" evidence="9">
    <location>
        <begin position="176"/>
        <end position="206"/>
    </location>
</feature>
<dbReference type="PANTHER" id="PTHR30002">
    <property type="entry name" value="EPOXYQUEUOSINE REDUCTASE"/>
    <property type="match status" value="1"/>
</dbReference>
<evidence type="ECO:0000256" key="2">
    <source>
        <dbReference type="ARBA" id="ARBA00022490"/>
    </source>
</evidence>
<gene>
    <name evidence="10" type="ORF">AWN73_11125</name>
</gene>
<dbReference type="InterPro" id="IPR017900">
    <property type="entry name" value="4Fe4S_Fe_S_CS"/>
</dbReference>
<dbReference type="InterPro" id="IPR013542">
    <property type="entry name" value="QueG_DUF1730"/>
</dbReference>
<comment type="caution">
    <text evidence="10">The sequence shown here is derived from an EMBL/GenBank/DDBJ whole genome shotgun (WGS) entry which is preliminary data.</text>
</comment>
<evidence type="ECO:0000256" key="6">
    <source>
        <dbReference type="ARBA" id="ARBA00023002"/>
    </source>
</evidence>
<dbReference type="GO" id="GO:0051539">
    <property type="term" value="F:4 iron, 4 sulfur cluster binding"/>
    <property type="evidence" value="ECO:0007669"/>
    <property type="project" value="UniProtKB-KW"/>
</dbReference>
<reference evidence="10 11" key="1">
    <citation type="submission" date="2016-01" db="EMBL/GenBank/DDBJ databases">
        <title>Characterization of the Clostridium difficile lineages that are prevalent in Hong Kong and China.</title>
        <authorList>
            <person name="Kwok J.S.-L."/>
            <person name="Lam W.-Y."/>
            <person name="Ip M."/>
            <person name="Chan T.-F."/>
            <person name="Hawkey P.M."/>
            <person name="Tsui S.K.-W."/>
        </authorList>
    </citation>
    <scope>NUCLEOTIDE SEQUENCE [LARGE SCALE GENOMIC DNA]</scope>
    <source>
        <strain evidence="10 11">300064</strain>
    </source>
</reference>
<evidence type="ECO:0000313" key="11">
    <source>
        <dbReference type="Proteomes" id="UP000238081"/>
    </source>
</evidence>
<keyword evidence="7" id="KW-0408">Iron</keyword>
<dbReference type="InterPro" id="IPR004453">
    <property type="entry name" value="QueG"/>
</dbReference>
<evidence type="ECO:0000256" key="4">
    <source>
        <dbReference type="ARBA" id="ARBA00022723"/>
    </source>
</evidence>
<evidence type="ECO:0000256" key="8">
    <source>
        <dbReference type="ARBA" id="ARBA00023014"/>
    </source>
</evidence>
<dbReference type="InterPro" id="IPR017896">
    <property type="entry name" value="4Fe4S_Fe-S-bd"/>
</dbReference>
<evidence type="ECO:0000259" key="9">
    <source>
        <dbReference type="PROSITE" id="PS51379"/>
    </source>
</evidence>
<keyword evidence="4" id="KW-0479">Metal-binding</keyword>
<dbReference type="PROSITE" id="PS00198">
    <property type="entry name" value="4FE4S_FER_1"/>
    <property type="match status" value="1"/>
</dbReference>
<keyword evidence="1" id="KW-0004">4Fe-4S</keyword>
<dbReference type="GO" id="GO:0008616">
    <property type="term" value="P:tRNA queuosine(34) biosynthetic process"/>
    <property type="evidence" value="ECO:0007669"/>
    <property type="project" value="UniProtKB-KW"/>
</dbReference>
<organism evidence="10 11">
    <name type="scientific">Clostridium butyricum</name>
    <dbReference type="NCBI Taxonomy" id="1492"/>
    <lineage>
        <taxon>Bacteria</taxon>
        <taxon>Bacillati</taxon>
        <taxon>Bacillota</taxon>
        <taxon>Clostridia</taxon>
        <taxon>Eubacteriales</taxon>
        <taxon>Clostridiaceae</taxon>
        <taxon>Clostridium</taxon>
    </lineage>
</organism>
<evidence type="ECO:0000256" key="7">
    <source>
        <dbReference type="ARBA" id="ARBA00023004"/>
    </source>
</evidence>
<keyword evidence="5" id="KW-0671">Queuosine biosynthesis</keyword>
<dbReference type="AlphaFoldDB" id="A0A2S7FBZ4"/>
<evidence type="ECO:0000313" key="10">
    <source>
        <dbReference type="EMBL" id="PPV15627.1"/>
    </source>
</evidence>
<dbReference type="RefSeq" id="WP_043666272.1">
    <property type="nucleotide sequence ID" value="NZ_CAVLFH010000001.1"/>
</dbReference>
<dbReference type="EMBL" id="LRDH01000097">
    <property type="protein sequence ID" value="PPV15627.1"/>
    <property type="molecule type" value="Genomic_DNA"/>
</dbReference>